<sequence>MKPPSGLRGSALVAVCLLIPLSPAAAHAAPPARIPVTFAAAPQRLGPPGPPAGVLRQTGCTITGSTAVCDLWAKNGQLVLPGAAAPVPIWGFASTSDAPAGTPGPVLVVDQDDTVTVTVHNGLGTALSLAVPAMTGLAPDHTGAAAGGSKTYTFKAGRPGTYLYEAGHTENGARQAMMGLTGALVVRAPDAAGKPSAYGDAASTYDDEAVLVLSEVDPAFNGAADPLSTDLRTYRPKYRLINGKAFPETDPVATDVGRKVLLRYVNGGVLAHPMTVLGVDQSVVGQNSRPTAYPEGAVTLPLPPGESADAITALPGGPDGRRFMLFESGSLLNNAGQKVGPTQIGVSPQQAFGGMMTYLDTNPLPVSGDHVGPTAAKVSAAPSPVSVTTPVTVTADFSDVATGNSAIDRAEVVVDDLSVAEGTGIAFTAGAFGASSVTGATATLGTADLTRLSQGRHTLWVRAHDAAGNWGAVDSVTINLSVTGASTTGLTVSPNPVGGIVDLAVSATGDDSALGGTVSAAEYFVDAAGANGSGQALTLNAPGTAISAESGTVPAAVVGALSEGRHTILVHTLDSLGLWGPPATIDLIVDRTGPTLLSGAVLPATTNGTNGSPADPTDLRINAAFTDTTAGGVHGGIAVAEGFIDTAGADGSGFTFVALDGSFGQPTENTYALVPLSELTRLADGAHQILVHSRDTAGNWGPLTGLTFTVDRTGPVVTANATAAAGVVTLNATATDALSGIAKAEFFEGADPGAGFAQPMTVVTPTTFRATVAGLANGAHTFAVRAQDAAGNWGPVGTATVTVTGSALIFANNFDTGAWSQQVGTVRVAPAAAFGNSPALTVTGRVASYVADNTPANEAALHVQFGFAAGTYNTNGAIVDIFQGRNAAGAAVVNVQYRRTAANGSQLRTGLLNSAGTWVYSGWAAVPVTAATVTVDWKSATAGSAVLTINGAASGTASGNTSNRKIESAALGVIVSTGATTGAGAIDNYTSTR</sequence>
<dbReference type="Gene3D" id="2.60.40.10">
    <property type="entry name" value="Immunoglobulins"/>
    <property type="match status" value="1"/>
</dbReference>
<dbReference type="InterPro" id="IPR008972">
    <property type="entry name" value="Cupredoxin"/>
</dbReference>
<dbReference type="RefSeq" id="WP_203735615.1">
    <property type="nucleotide sequence ID" value="NZ_BAAATX010000047.1"/>
</dbReference>
<feature type="domain" description="Plastocyanin-like" evidence="2">
    <location>
        <begin position="102"/>
        <end position="189"/>
    </location>
</feature>
<proteinExistence type="predicted"/>
<dbReference type="SUPFAM" id="SSF49503">
    <property type="entry name" value="Cupredoxins"/>
    <property type="match status" value="2"/>
</dbReference>
<dbReference type="Pfam" id="PF07732">
    <property type="entry name" value="Cu-oxidase_3"/>
    <property type="match status" value="1"/>
</dbReference>
<evidence type="ECO:0000259" key="2">
    <source>
        <dbReference type="Pfam" id="PF07732"/>
    </source>
</evidence>
<gene>
    <name evidence="3" type="ORF">Adu01nite_91290</name>
</gene>
<evidence type="ECO:0000256" key="1">
    <source>
        <dbReference type="SAM" id="SignalP"/>
    </source>
</evidence>
<name>A0ABQ3ZD70_9ACTN</name>
<organism evidence="3 4">
    <name type="scientific">Paractinoplanes durhamensis</name>
    <dbReference type="NCBI Taxonomy" id="113563"/>
    <lineage>
        <taxon>Bacteria</taxon>
        <taxon>Bacillati</taxon>
        <taxon>Actinomycetota</taxon>
        <taxon>Actinomycetes</taxon>
        <taxon>Micromonosporales</taxon>
        <taxon>Micromonosporaceae</taxon>
        <taxon>Paractinoplanes</taxon>
    </lineage>
</organism>
<dbReference type="InterPro" id="IPR011707">
    <property type="entry name" value="Cu-oxidase-like_N"/>
</dbReference>
<keyword evidence="4" id="KW-1185">Reference proteome</keyword>
<dbReference type="Gene3D" id="2.60.40.420">
    <property type="entry name" value="Cupredoxins - blue copper proteins"/>
    <property type="match status" value="1"/>
</dbReference>
<dbReference type="InterPro" id="IPR013783">
    <property type="entry name" value="Ig-like_fold"/>
</dbReference>
<feature type="signal peptide" evidence="1">
    <location>
        <begin position="1"/>
        <end position="28"/>
    </location>
</feature>
<comment type="caution">
    <text evidence="3">The sequence shown here is derived from an EMBL/GenBank/DDBJ whole genome shotgun (WGS) entry which is preliminary data.</text>
</comment>
<evidence type="ECO:0000313" key="3">
    <source>
        <dbReference type="EMBL" id="GIE07779.1"/>
    </source>
</evidence>
<protein>
    <recommendedName>
        <fullName evidence="2">Plastocyanin-like domain-containing protein</fullName>
    </recommendedName>
</protein>
<accession>A0ABQ3ZD70</accession>
<dbReference type="EMBL" id="BOML01000089">
    <property type="protein sequence ID" value="GIE07779.1"/>
    <property type="molecule type" value="Genomic_DNA"/>
</dbReference>
<dbReference type="Proteomes" id="UP000637628">
    <property type="component" value="Unassembled WGS sequence"/>
</dbReference>
<keyword evidence="1" id="KW-0732">Signal</keyword>
<feature type="chain" id="PRO_5045317463" description="Plastocyanin-like domain-containing protein" evidence="1">
    <location>
        <begin position="29"/>
        <end position="993"/>
    </location>
</feature>
<evidence type="ECO:0000313" key="4">
    <source>
        <dbReference type="Proteomes" id="UP000637628"/>
    </source>
</evidence>
<reference evidence="3 4" key="1">
    <citation type="submission" date="2021-01" db="EMBL/GenBank/DDBJ databases">
        <title>Whole genome shotgun sequence of Actinoplanes durhamensis NBRC 14914.</title>
        <authorList>
            <person name="Komaki H."/>
            <person name="Tamura T."/>
        </authorList>
    </citation>
    <scope>NUCLEOTIDE SEQUENCE [LARGE SCALE GENOMIC DNA]</scope>
    <source>
        <strain evidence="3 4">NBRC 14914</strain>
    </source>
</reference>